<accession>A0A498M958</accession>
<dbReference type="STRING" id="84645.A0A498M958"/>
<name>A0A498M958_LABRO</name>
<feature type="region of interest" description="Disordered" evidence="2">
    <location>
        <begin position="194"/>
        <end position="234"/>
    </location>
</feature>
<dbReference type="InterPro" id="IPR023404">
    <property type="entry name" value="rSAM_horseshoe"/>
</dbReference>
<keyword evidence="4" id="KW-1185">Reference proteome</keyword>
<dbReference type="AlphaFoldDB" id="A0A498M958"/>
<evidence type="ECO:0000256" key="1">
    <source>
        <dbReference type="ARBA" id="ARBA00022679"/>
    </source>
</evidence>
<evidence type="ECO:0000256" key="2">
    <source>
        <dbReference type="SAM" id="MobiDB-lite"/>
    </source>
</evidence>
<feature type="compositionally biased region" description="Basic and acidic residues" evidence="2">
    <location>
        <begin position="194"/>
        <end position="205"/>
    </location>
</feature>
<sequence>MTSARVAYPGIRQGSEGVCEIWLTSEDTGAYGRDIGTDLPSLLWELVKEIPEGAMLRLGMTNPPYILEHLEEMAKILNHPRVYAFLHVPVQSASDSVLMDMKREYCCDDFRRVVDFLKEKPSAHHGFIVTSGGCGERISLEMVVLAVFALLRPTEGLTPPGGTAVVPIVFHLLQQLATCRTGCAKPWGAREVTEESTAEHLQGRERRSKRMPRLKRNETPTRRLDLRRRVDERE</sequence>
<organism evidence="3 4">
    <name type="scientific">Labeo rohita</name>
    <name type="common">Indian major carp</name>
    <name type="synonym">Cyprinus rohita</name>
    <dbReference type="NCBI Taxonomy" id="84645"/>
    <lineage>
        <taxon>Eukaryota</taxon>
        <taxon>Metazoa</taxon>
        <taxon>Chordata</taxon>
        <taxon>Craniata</taxon>
        <taxon>Vertebrata</taxon>
        <taxon>Euteleostomi</taxon>
        <taxon>Actinopterygii</taxon>
        <taxon>Neopterygii</taxon>
        <taxon>Teleostei</taxon>
        <taxon>Ostariophysi</taxon>
        <taxon>Cypriniformes</taxon>
        <taxon>Cyprinidae</taxon>
        <taxon>Labeoninae</taxon>
        <taxon>Labeonini</taxon>
        <taxon>Labeo</taxon>
    </lineage>
</organism>
<proteinExistence type="predicted"/>
<dbReference type="SUPFAM" id="SSF102114">
    <property type="entry name" value="Radical SAM enzymes"/>
    <property type="match status" value="1"/>
</dbReference>
<dbReference type="Gene3D" id="3.80.30.20">
    <property type="entry name" value="tm_1862 like domain"/>
    <property type="match status" value="1"/>
</dbReference>
<dbReference type="GO" id="GO:0005783">
    <property type="term" value="C:endoplasmic reticulum"/>
    <property type="evidence" value="ECO:0007669"/>
    <property type="project" value="TreeGrafter"/>
</dbReference>
<dbReference type="InterPro" id="IPR058240">
    <property type="entry name" value="rSAM_sf"/>
</dbReference>
<dbReference type="PANTHER" id="PTHR11918">
    <property type="entry name" value="RADICAL SAM PROTEINS"/>
    <property type="match status" value="1"/>
</dbReference>
<dbReference type="GO" id="GO:0035598">
    <property type="term" value="F:tRNA (N(6)-L-threonylcarbamoyladenosine(37)-C(2))-methylthiotransferase activity"/>
    <property type="evidence" value="ECO:0007669"/>
    <property type="project" value="TreeGrafter"/>
</dbReference>
<feature type="compositionally biased region" description="Basic and acidic residues" evidence="2">
    <location>
        <begin position="215"/>
        <end position="234"/>
    </location>
</feature>
<evidence type="ECO:0000313" key="4">
    <source>
        <dbReference type="Proteomes" id="UP000290572"/>
    </source>
</evidence>
<dbReference type="Proteomes" id="UP000290572">
    <property type="component" value="Unassembled WGS sequence"/>
</dbReference>
<dbReference type="PANTHER" id="PTHR11918:SF45">
    <property type="entry name" value="THREONYLCARBAMOYLADENOSINE TRNA METHYLTHIOTRANSFERASE"/>
    <property type="match status" value="1"/>
</dbReference>
<gene>
    <name evidence="3" type="ORF">ROHU_008587</name>
</gene>
<keyword evidence="1 3" id="KW-0808">Transferase</keyword>
<comment type="caution">
    <text evidence="3">The sequence shown here is derived from an EMBL/GenBank/DDBJ whole genome shotgun (WGS) entry which is preliminary data.</text>
</comment>
<dbReference type="EMBL" id="QBIY01012822">
    <property type="protein sequence ID" value="RXN15886.1"/>
    <property type="molecule type" value="Genomic_DNA"/>
</dbReference>
<evidence type="ECO:0000313" key="3">
    <source>
        <dbReference type="EMBL" id="RXN15886.1"/>
    </source>
</evidence>
<reference evidence="3 4" key="1">
    <citation type="submission" date="2018-03" db="EMBL/GenBank/DDBJ databases">
        <title>Draft genome sequence of Rohu Carp (Labeo rohita).</title>
        <authorList>
            <person name="Das P."/>
            <person name="Kushwaha B."/>
            <person name="Joshi C.G."/>
            <person name="Kumar D."/>
            <person name="Nagpure N.S."/>
            <person name="Sahoo L."/>
            <person name="Das S.P."/>
            <person name="Bit A."/>
            <person name="Patnaik S."/>
            <person name="Meher P.K."/>
            <person name="Jayasankar P."/>
            <person name="Koringa P.G."/>
            <person name="Patel N.V."/>
            <person name="Hinsu A.T."/>
            <person name="Kumar R."/>
            <person name="Pandey M."/>
            <person name="Agarwal S."/>
            <person name="Srivastava S."/>
            <person name="Singh M."/>
            <person name="Iquebal M.A."/>
            <person name="Jaiswal S."/>
            <person name="Angadi U.B."/>
            <person name="Kumar N."/>
            <person name="Raza M."/>
            <person name="Shah T.M."/>
            <person name="Rai A."/>
            <person name="Jena J.K."/>
        </authorList>
    </citation>
    <scope>NUCLEOTIDE SEQUENCE [LARGE SCALE GENOMIC DNA]</scope>
    <source>
        <strain evidence="3">DASCIFA01</strain>
        <tissue evidence="3">Testis</tissue>
    </source>
</reference>
<protein>
    <submittedName>
        <fullName evidence="3">Threonylcarbamoyladenosine tRNA methylthiotransferase</fullName>
    </submittedName>
</protein>